<dbReference type="Proteomes" id="UP000268084">
    <property type="component" value="Chromosome"/>
</dbReference>
<proteinExistence type="predicted"/>
<reference evidence="1 2" key="2">
    <citation type="submission" date="2018-12" db="EMBL/GenBank/DDBJ databases">
        <title>Nakamurella antarcticus sp. nov., isolated from Antarctica South Shetland Islands soil.</title>
        <authorList>
            <person name="Peng F."/>
        </authorList>
    </citation>
    <scope>NUCLEOTIDE SEQUENCE [LARGE SCALE GENOMIC DNA]</scope>
    <source>
        <strain evidence="1 2">S14-144</strain>
    </source>
</reference>
<organism evidence="1 2">
    <name type="scientific">Nakamurella antarctica</name>
    <dbReference type="NCBI Taxonomy" id="1902245"/>
    <lineage>
        <taxon>Bacteria</taxon>
        <taxon>Bacillati</taxon>
        <taxon>Actinomycetota</taxon>
        <taxon>Actinomycetes</taxon>
        <taxon>Nakamurellales</taxon>
        <taxon>Nakamurellaceae</taxon>
        <taxon>Nakamurella</taxon>
    </lineage>
</organism>
<dbReference type="AlphaFoldDB" id="A0A3G8ZTG7"/>
<keyword evidence="2" id="KW-1185">Reference proteome</keyword>
<evidence type="ECO:0000313" key="1">
    <source>
        <dbReference type="EMBL" id="AZI57764.1"/>
    </source>
</evidence>
<gene>
    <name evidence="1" type="ORF">EH165_05990</name>
</gene>
<reference evidence="1 2" key="1">
    <citation type="submission" date="2018-11" db="EMBL/GenBank/DDBJ databases">
        <authorList>
            <person name="Da X."/>
        </authorList>
    </citation>
    <scope>NUCLEOTIDE SEQUENCE [LARGE SCALE GENOMIC DNA]</scope>
    <source>
        <strain evidence="1 2">S14-144</strain>
    </source>
</reference>
<dbReference type="RefSeq" id="WP_124798479.1">
    <property type="nucleotide sequence ID" value="NZ_CP034170.1"/>
</dbReference>
<name>A0A3G8ZTG7_9ACTN</name>
<dbReference type="EMBL" id="CP034170">
    <property type="protein sequence ID" value="AZI57764.1"/>
    <property type="molecule type" value="Genomic_DNA"/>
</dbReference>
<protein>
    <submittedName>
        <fullName evidence="1">Uncharacterized protein</fullName>
    </submittedName>
</protein>
<dbReference type="OrthoDB" id="4752968at2"/>
<evidence type="ECO:0000313" key="2">
    <source>
        <dbReference type="Proteomes" id="UP000268084"/>
    </source>
</evidence>
<dbReference type="KEGG" id="nak:EH165_05990"/>
<accession>A0A3G8ZTG7</accession>
<sequence>MRDQDSASDLVAVLHELQQTEMTTEQRQRLLREVVPAVVAIVQESLRPEPGPQSELQQEVRHRTSADLVWVEWLRTALLTPTEEATSGARASAIRSGMAAGVPGSAYVAPTGLTLARIYQIRDGRR</sequence>